<evidence type="ECO:0000313" key="2">
    <source>
        <dbReference type="Proteomes" id="UP001595916"/>
    </source>
</evidence>
<keyword evidence="2" id="KW-1185">Reference proteome</keyword>
<evidence type="ECO:0000313" key="1">
    <source>
        <dbReference type="EMBL" id="MFC4805568.1"/>
    </source>
</evidence>
<dbReference type="RefSeq" id="WP_379789153.1">
    <property type="nucleotide sequence ID" value="NZ_JBHSHL010000052.1"/>
</dbReference>
<dbReference type="Proteomes" id="UP001595916">
    <property type="component" value="Unassembled WGS sequence"/>
</dbReference>
<reference evidence="2" key="1">
    <citation type="journal article" date="2019" name="Int. J. Syst. Evol. Microbiol.">
        <title>The Global Catalogue of Microorganisms (GCM) 10K type strain sequencing project: providing services to taxonomists for standard genome sequencing and annotation.</title>
        <authorList>
            <consortium name="The Broad Institute Genomics Platform"/>
            <consortium name="The Broad Institute Genome Sequencing Center for Infectious Disease"/>
            <person name="Wu L."/>
            <person name="Ma J."/>
        </authorList>
    </citation>
    <scope>NUCLEOTIDE SEQUENCE [LARGE SCALE GENOMIC DNA]</scope>
    <source>
        <strain evidence="2">CCUG 46385</strain>
    </source>
</reference>
<proteinExistence type="predicted"/>
<sequence length="208" mass="24377">MRPNYSKIAYGVSFYAENKKKEIEQQQCFTDLLRYLPGYWHIIKEMIILQRELGAEVGALHCHLKDLFDQFFVDKATWGLSLWEEELGLDVNPNRNYEARRELIKAKLRGAATTTSEMIRIVARSFSGGEVEVVEHNDRYTFEIKFVGVKGIPRNMNSFKGAIEEIKPAHLAVEYSYTYTVWKEVKRKTWSELFNTRKVWADIKNNDL</sequence>
<protein>
    <submittedName>
        <fullName evidence="1">Phage tail protein</fullName>
    </submittedName>
</protein>
<dbReference type="Pfam" id="PF10076">
    <property type="entry name" value="Phage_Mu_Gp48"/>
    <property type="match status" value="1"/>
</dbReference>
<comment type="caution">
    <text evidence="1">The sequence shown here is derived from an EMBL/GenBank/DDBJ whole genome shotgun (WGS) entry which is preliminary data.</text>
</comment>
<dbReference type="EMBL" id="JBHSHL010000052">
    <property type="protein sequence ID" value="MFC4805568.1"/>
    <property type="molecule type" value="Genomic_DNA"/>
</dbReference>
<dbReference type="InterPro" id="IPR018755">
    <property type="entry name" value="Phage_Mu_Gp48"/>
</dbReference>
<name>A0ABV9QNM9_9FIRM</name>
<accession>A0ABV9QNM9</accession>
<organism evidence="1 2">
    <name type="scientific">Filifactor villosus</name>
    <dbReference type="NCBI Taxonomy" id="29374"/>
    <lineage>
        <taxon>Bacteria</taxon>
        <taxon>Bacillati</taxon>
        <taxon>Bacillota</taxon>
        <taxon>Clostridia</taxon>
        <taxon>Peptostreptococcales</taxon>
        <taxon>Filifactoraceae</taxon>
        <taxon>Filifactor</taxon>
    </lineage>
</organism>
<gene>
    <name evidence="1" type="ORF">ACFO4R_10850</name>
</gene>